<dbReference type="GO" id="GO:0016787">
    <property type="term" value="F:hydrolase activity"/>
    <property type="evidence" value="ECO:0007669"/>
    <property type="project" value="UniProtKB-KW"/>
</dbReference>
<sequence length="300" mass="33978">MTKRVKFDFEIYFTNGGGIKGEDFRLDIAGDDIADRELADYLVQDMRLLMVGETKILNKEIISEPHKRKPFNADKAMSLFVDLSHTIEHGLVTYKGLPAPIVCDYLSREDSKKFYDEGAQFQIGKIEMVTNTGTYIDCPFHRFEHGKDLSEVALEAFADLPAVVIRVPYTQTLAVTVDHVKNYEIRNRAVLIHTGWGDAHWNTEKYYENHPFVTKEAAEYLRDCNVKLVGIDSHNIDDTRGKSRPVHTTLLGAEILIVEHLCNLSLLPDDDFTFSAVPPKFKGVGTFPVRAMAKLKAINQ</sequence>
<dbReference type="Pfam" id="PF04199">
    <property type="entry name" value="Cyclase"/>
    <property type="match status" value="1"/>
</dbReference>
<dbReference type="PANTHER" id="PTHR31118:SF32">
    <property type="entry name" value="KYNURENINE FORMAMIDASE"/>
    <property type="match status" value="1"/>
</dbReference>
<dbReference type="InterPro" id="IPR007325">
    <property type="entry name" value="KFase/CYL"/>
</dbReference>
<organism evidence="1 2">
    <name type="scientific">Ohtaekwangia kribbensis</name>
    <dbReference type="NCBI Taxonomy" id="688913"/>
    <lineage>
        <taxon>Bacteria</taxon>
        <taxon>Pseudomonadati</taxon>
        <taxon>Bacteroidota</taxon>
        <taxon>Cytophagia</taxon>
        <taxon>Cytophagales</taxon>
        <taxon>Fulvivirgaceae</taxon>
        <taxon>Ohtaekwangia</taxon>
    </lineage>
</organism>
<dbReference type="PANTHER" id="PTHR31118">
    <property type="entry name" value="CYCLASE-LIKE PROTEIN 2"/>
    <property type="match status" value="1"/>
</dbReference>
<dbReference type="InterPro" id="IPR037175">
    <property type="entry name" value="KFase_sf"/>
</dbReference>
<evidence type="ECO:0000313" key="1">
    <source>
        <dbReference type="EMBL" id="MFD1000722.1"/>
    </source>
</evidence>
<dbReference type="EMBL" id="JBHTKA010000007">
    <property type="protein sequence ID" value="MFD1000722.1"/>
    <property type="molecule type" value="Genomic_DNA"/>
</dbReference>
<dbReference type="SUPFAM" id="SSF102198">
    <property type="entry name" value="Putative cyclase"/>
    <property type="match status" value="1"/>
</dbReference>
<name>A0ABW3K6X4_9BACT</name>
<dbReference type="RefSeq" id="WP_377580177.1">
    <property type="nucleotide sequence ID" value="NZ_JBHTKA010000007.1"/>
</dbReference>
<evidence type="ECO:0000313" key="2">
    <source>
        <dbReference type="Proteomes" id="UP001597112"/>
    </source>
</evidence>
<proteinExistence type="predicted"/>
<dbReference type="Proteomes" id="UP001597112">
    <property type="component" value="Unassembled WGS sequence"/>
</dbReference>
<keyword evidence="1" id="KW-0378">Hydrolase</keyword>
<protein>
    <submittedName>
        <fullName evidence="1">Cyclase family protein</fullName>
        <ecNumber evidence="1">3.5.-.-</ecNumber>
    </submittedName>
</protein>
<keyword evidence="2" id="KW-1185">Reference proteome</keyword>
<gene>
    <name evidence="1" type="ORF">ACFQ21_15455</name>
</gene>
<dbReference type="Gene3D" id="3.50.30.50">
    <property type="entry name" value="Putative cyclase"/>
    <property type="match status" value="1"/>
</dbReference>
<comment type="caution">
    <text evidence="1">The sequence shown here is derived from an EMBL/GenBank/DDBJ whole genome shotgun (WGS) entry which is preliminary data.</text>
</comment>
<accession>A0ABW3K6X4</accession>
<dbReference type="EC" id="3.5.-.-" evidence="1"/>
<reference evidence="2" key="1">
    <citation type="journal article" date="2019" name="Int. J. Syst. Evol. Microbiol.">
        <title>The Global Catalogue of Microorganisms (GCM) 10K type strain sequencing project: providing services to taxonomists for standard genome sequencing and annotation.</title>
        <authorList>
            <consortium name="The Broad Institute Genomics Platform"/>
            <consortium name="The Broad Institute Genome Sequencing Center for Infectious Disease"/>
            <person name="Wu L."/>
            <person name="Ma J."/>
        </authorList>
    </citation>
    <scope>NUCLEOTIDE SEQUENCE [LARGE SCALE GENOMIC DNA]</scope>
    <source>
        <strain evidence="2">CCUG 58938</strain>
    </source>
</reference>